<dbReference type="OrthoDB" id="4062651at2759"/>
<keyword evidence="4 15" id="KW-0812">Transmembrane</keyword>
<evidence type="ECO:0000256" key="10">
    <source>
        <dbReference type="ARBA" id="ARBA00023136"/>
    </source>
</evidence>
<dbReference type="GO" id="GO:0005886">
    <property type="term" value="C:plasma membrane"/>
    <property type="evidence" value="ECO:0007669"/>
    <property type="project" value="TreeGrafter"/>
</dbReference>
<feature type="signal peptide" evidence="16">
    <location>
        <begin position="1"/>
        <end position="25"/>
    </location>
</feature>
<dbReference type="GO" id="GO:0005524">
    <property type="term" value="F:ATP binding"/>
    <property type="evidence" value="ECO:0007669"/>
    <property type="project" value="UniProtKB-KW"/>
</dbReference>
<evidence type="ECO:0000256" key="11">
    <source>
        <dbReference type="ARBA" id="ARBA00023157"/>
    </source>
</evidence>
<dbReference type="FunFam" id="3.30.200.20:FF:000043">
    <property type="entry name" value="Wall-associated receptor kinase 2"/>
    <property type="match status" value="1"/>
</dbReference>
<evidence type="ECO:0000313" key="18">
    <source>
        <dbReference type="EMBL" id="KAJ8420793.1"/>
    </source>
</evidence>
<keyword evidence="3" id="KW-0808">Transferase</keyword>
<comment type="catalytic activity">
    <reaction evidence="13">
        <text>L-seryl-[protein] + ATP = O-phospho-L-seryl-[protein] + ADP + H(+)</text>
        <dbReference type="Rhea" id="RHEA:17989"/>
        <dbReference type="Rhea" id="RHEA-COMP:9863"/>
        <dbReference type="Rhea" id="RHEA-COMP:11604"/>
        <dbReference type="ChEBI" id="CHEBI:15378"/>
        <dbReference type="ChEBI" id="CHEBI:29999"/>
        <dbReference type="ChEBI" id="CHEBI:30616"/>
        <dbReference type="ChEBI" id="CHEBI:83421"/>
        <dbReference type="ChEBI" id="CHEBI:456216"/>
    </reaction>
</comment>
<dbReference type="Proteomes" id="UP001153076">
    <property type="component" value="Unassembled WGS sequence"/>
</dbReference>
<keyword evidence="5 16" id="KW-0732">Signal</keyword>
<feature type="transmembrane region" description="Helical" evidence="15">
    <location>
        <begin position="78"/>
        <end position="101"/>
    </location>
</feature>
<dbReference type="InterPro" id="IPR045274">
    <property type="entry name" value="WAK-like"/>
</dbReference>
<evidence type="ECO:0000256" key="14">
    <source>
        <dbReference type="ARBA" id="ARBA00047951"/>
    </source>
</evidence>
<evidence type="ECO:0000256" key="8">
    <source>
        <dbReference type="ARBA" id="ARBA00022840"/>
    </source>
</evidence>
<name>A0A9Q1GIS7_9CARY</name>
<keyword evidence="9 15" id="KW-1133">Transmembrane helix</keyword>
<evidence type="ECO:0000256" key="2">
    <source>
        <dbReference type="ARBA" id="ARBA00022527"/>
    </source>
</evidence>
<comment type="subcellular location">
    <subcellularLocation>
        <location evidence="1">Membrane</location>
        <topology evidence="1">Single-pass type I membrane protein</topology>
    </subcellularLocation>
</comment>
<evidence type="ECO:0000256" key="3">
    <source>
        <dbReference type="ARBA" id="ARBA00022679"/>
    </source>
</evidence>
<dbReference type="Pfam" id="PF07714">
    <property type="entry name" value="PK_Tyr_Ser-Thr"/>
    <property type="match status" value="1"/>
</dbReference>
<sequence length="846" mass="93449">MVMNALKSACVLMITLEIPTFLMVAEERFVQSISLFFSLTPGCICRFMYRGNQPFHPFTSCALNFIENFGRRCKCMSLIISTGLSISLGSMILLFCAYGWYRFLRRRSQIKQRAKFFKRNGGLLLQQQMASTESFVDRTKVFTSDELEKATNCFDANRVLGQGGQGTVYKGMLLDGRIVAIKKSKKVDESQLQHFINEVVVLSQINHRNVVKLLGCCLETPVPLLVYEYIPNGTLAQHIHNPSEDFHIAWKMRLQIAAESAGAIAYLHSSSAIPIYHRDIKSSNILLDEKYGAKVSDFGISRTIKLDQTHLTTLVQGTFGYLDPEYFRSNQFTEKSDVYSFGVVLIELLTSKTPLSPTDSGGCKSLAVEFILNVERSCFFDMLDTQVLEEAKEEELVAVANLAMQCLNINAKQRPTMKEVSIALEGIRSPNPPSAIEQTHLKVDHVAVEMSYESSSHASSSSFVYSDIGAGTSYSIEIQPIKSNQRMSFLLLLPMFNLIPWLVALAAAVPSAYPSKPITRPGCNESCENSAVKIPFPFGIGSGCYNDPWCEIVCNSSSSKPLLKKFGLEVLNITSCLGSYQYGECNLEVPGHRQTICPNGGMGTRQIVKSIDLQGSPFSLNSEDLVFVMEGCPGHSVIMDRNNYVMGGGCSTVCPPNSTTPVGSQGTTSTTTTSCDGVGCCFASVRNYFDFYQISLTEADSCVNVTLIHPVYYSGDSITNILTWTPPLLHSNPSIGIICDPDGSTCECRYDLIGNPYIPYGCQGLSIGLGSLVLLFCSYGLYCLIKRVRQIKRRAKFFKRNGGLLLQQQMTSANGVLEQTKVFTASELEKATDYFNANRILGQGRQ</sequence>
<dbReference type="PROSITE" id="PS50011">
    <property type="entry name" value="PROTEIN_KINASE_DOM"/>
    <property type="match status" value="1"/>
</dbReference>
<dbReference type="InterPro" id="IPR008271">
    <property type="entry name" value="Ser/Thr_kinase_AS"/>
</dbReference>
<dbReference type="EMBL" id="JAKOGI010003143">
    <property type="protein sequence ID" value="KAJ8420793.1"/>
    <property type="molecule type" value="Genomic_DNA"/>
</dbReference>
<keyword evidence="7" id="KW-0418">Kinase</keyword>
<gene>
    <name evidence="18" type="ORF">Cgig2_023866</name>
</gene>
<dbReference type="Gene3D" id="3.30.200.20">
    <property type="entry name" value="Phosphorylase Kinase, domain 1"/>
    <property type="match status" value="1"/>
</dbReference>
<evidence type="ECO:0000256" key="12">
    <source>
        <dbReference type="ARBA" id="ARBA00023180"/>
    </source>
</evidence>
<protein>
    <recommendedName>
        <fullName evidence="17">Protein kinase domain-containing protein</fullName>
    </recommendedName>
</protein>
<dbReference type="PANTHER" id="PTHR27005">
    <property type="entry name" value="WALL-ASSOCIATED RECEPTOR KINASE-LIKE 21"/>
    <property type="match status" value="1"/>
</dbReference>
<keyword evidence="19" id="KW-1185">Reference proteome</keyword>
<comment type="catalytic activity">
    <reaction evidence="14">
        <text>L-threonyl-[protein] + ATP = O-phospho-L-threonyl-[protein] + ADP + H(+)</text>
        <dbReference type="Rhea" id="RHEA:46608"/>
        <dbReference type="Rhea" id="RHEA-COMP:11060"/>
        <dbReference type="Rhea" id="RHEA-COMP:11605"/>
        <dbReference type="ChEBI" id="CHEBI:15378"/>
        <dbReference type="ChEBI" id="CHEBI:30013"/>
        <dbReference type="ChEBI" id="CHEBI:30616"/>
        <dbReference type="ChEBI" id="CHEBI:61977"/>
        <dbReference type="ChEBI" id="CHEBI:456216"/>
    </reaction>
</comment>
<dbReference type="SUPFAM" id="SSF56112">
    <property type="entry name" value="Protein kinase-like (PK-like)"/>
    <property type="match status" value="1"/>
</dbReference>
<dbReference type="GO" id="GO:0007166">
    <property type="term" value="P:cell surface receptor signaling pathway"/>
    <property type="evidence" value="ECO:0007669"/>
    <property type="project" value="InterPro"/>
</dbReference>
<dbReference type="SMART" id="SM00220">
    <property type="entry name" value="S_TKc"/>
    <property type="match status" value="1"/>
</dbReference>
<dbReference type="PANTHER" id="PTHR27005:SF521">
    <property type="entry name" value="WALL-ASSOCIATED RECEPTOR KINASE-LIKE 6"/>
    <property type="match status" value="1"/>
</dbReference>
<dbReference type="Gene3D" id="1.10.510.10">
    <property type="entry name" value="Transferase(Phosphotransferase) domain 1"/>
    <property type="match status" value="1"/>
</dbReference>
<evidence type="ECO:0000256" key="6">
    <source>
        <dbReference type="ARBA" id="ARBA00022741"/>
    </source>
</evidence>
<keyword evidence="12" id="KW-0325">Glycoprotein</keyword>
<evidence type="ECO:0000259" key="17">
    <source>
        <dbReference type="PROSITE" id="PS50011"/>
    </source>
</evidence>
<feature type="chain" id="PRO_5040183765" description="Protein kinase domain-containing protein" evidence="16">
    <location>
        <begin position="26"/>
        <end position="846"/>
    </location>
</feature>
<dbReference type="FunFam" id="1.10.510.10:FF:000084">
    <property type="entry name" value="Wall-associated receptor kinase 2"/>
    <property type="match status" value="1"/>
</dbReference>
<accession>A0A9Q1GIS7</accession>
<organism evidence="18 19">
    <name type="scientific">Carnegiea gigantea</name>
    <dbReference type="NCBI Taxonomy" id="171969"/>
    <lineage>
        <taxon>Eukaryota</taxon>
        <taxon>Viridiplantae</taxon>
        <taxon>Streptophyta</taxon>
        <taxon>Embryophyta</taxon>
        <taxon>Tracheophyta</taxon>
        <taxon>Spermatophyta</taxon>
        <taxon>Magnoliopsida</taxon>
        <taxon>eudicotyledons</taxon>
        <taxon>Gunneridae</taxon>
        <taxon>Pentapetalae</taxon>
        <taxon>Caryophyllales</taxon>
        <taxon>Cactineae</taxon>
        <taxon>Cactaceae</taxon>
        <taxon>Cactoideae</taxon>
        <taxon>Echinocereeae</taxon>
        <taxon>Carnegiea</taxon>
    </lineage>
</organism>
<feature type="domain" description="Protein kinase" evidence="17">
    <location>
        <begin position="154"/>
        <end position="424"/>
    </location>
</feature>
<evidence type="ECO:0000256" key="7">
    <source>
        <dbReference type="ARBA" id="ARBA00022777"/>
    </source>
</evidence>
<dbReference type="GO" id="GO:0004674">
    <property type="term" value="F:protein serine/threonine kinase activity"/>
    <property type="evidence" value="ECO:0007669"/>
    <property type="project" value="UniProtKB-KW"/>
</dbReference>
<dbReference type="InterPro" id="IPR011009">
    <property type="entry name" value="Kinase-like_dom_sf"/>
</dbReference>
<evidence type="ECO:0000256" key="16">
    <source>
        <dbReference type="SAM" id="SignalP"/>
    </source>
</evidence>
<keyword evidence="11" id="KW-1015">Disulfide bond</keyword>
<comment type="caution">
    <text evidence="18">The sequence shown here is derived from an EMBL/GenBank/DDBJ whole genome shotgun (WGS) entry which is preliminary data.</text>
</comment>
<dbReference type="PROSITE" id="PS00108">
    <property type="entry name" value="PROTEIN_KINASE_ST"/>
    <property type="match status" value="1"/>
</dbReference>
<dbReference type="GO" id="GO:0030247">
    <property type="term" value="F:polysaccharide binding"/>
    <property type="evidence" value="ECO:0007669"/>
    <property type="project" value="InterPro"/>
</dbReference>
<feature type="transmembrane region" description="Helical" evidence="15">
    <location>
        <begin position="765"/>
        <end position="785"/>
    </location>
</feature>
<dbReference type="AlphaFoldDB" id="A0A9Q1GIS7"/>
<reference evidence="18" key="1">
    <citation type="submission" date="2022-04" db="EMBL/GenBank/DDBJ databases">
        <title>Carnegiea gigantea Genome sequencing and assembly v2.</title>
        <authorList>
            <person name="Copetti D."/>
            <person name="Sanderson M.J."/>
            <person name="Burquez A."/>
            <person name="Wojciechowski M.F."/>
        </authorList>
    </citation>
    <scope>NUCLEOTIDE SEQUENCE</scope>
    <source>
        <strain evidence="18">SGP5-SGP5p</strain>
        <tissue evidence="18">Aerial part</tissue>
    </source>
</reference>
<evidence type="ECO:0000256" key="1">
    <source>
        <dbReference type="ARBA" id="ARBA00004479"/>
    </source>
</evidence>
<dbReference type="InterPro" id="IPR000719">
    <property type="entry name" value="Prot_kinase_dom"/>
</dbReference>
<keyword evidence="10 15" id="KW-0472">Membrane</keyword>
<keyword evidence="2" id="KW-0723">Serine/threonine-protein kinase</keyword>
<dbReference type="InterPro" id="IPR025287">
    <property type="entry name" value="WAK_GUB"/>
</dbReference>
<keyword evidence="8" id="KW-0067">ATP-binding</keyword>
<evidence type="ECO:0000313" key="19">
    <source>
        <dbReference type="Proteomes" id="UP001153076"/>
    </source>
</evidence>
<keyword evidence="6" id="KW-0547">Nucleotide-binding</keyword>
<evidence type="ECO:0000256" key="5">
    <source>
        <dbReference type="ARBA" id="ARBA00022729"/>
    </source>
</evidence>
<evidence type="ECO:0000256" key="13">
    <source>
        <dbReference type="ARBA" id="ARBA00047558"/>
    </source>
</evidence>
<dbReference type="Pfam" id="PF13947">
    <property type="entry name" value="GUB_WAK_bind"/>
    <property type="match status" value="1"/>
</dbReference>
<evidence type="ECO:0000256" key="4">
    <source>
        <dbReference type="ARBA" id="ARBA00022692"/>
    </source>
</evidence>
<evidence type="ECO:0000256" key="15">
    <source>
        <dbReference type="SAM" id="Phobius"/>
    </source>
</evidence>
<evidence type="ECO:0000256" key="9">
    <source>
        <dbReference type="ARBA" id="ARBA00022989"/>
    </source>
</evidence>
<proteinExistence type="predicted"/>
<dbReference type="InterPro" id="IPR001245">
    <property type="entry name" value="Ser-Thr/Tyr_kinase_cat_dom"/>
</dbReference>